<evidence type="ECO:0000313" key="1">
    <source>
        <dbReference type="EMBL" id="OKZ43784.1"/>
    </source>
</evidence>
<dbReference type="AlphaFoldDB" id="A0A1Q6ISA3"/>
<evidence type="ECO:0000313" key="2">
    <source>
        <dbReference type="Proteomes" id="UP000186631"/>
    </source>
</evidence>
<protein>
    <submittedName>
        <fullName evidence="1">Uncharacterized protein</fullName>
    </submittedName>
</protein>
<organism evidence="1 2">
    <name type="scientific">Phocaeicola vulgatus</name>
    <name type="common">Bacteroides vulgatus</name>
    <dbReference type="NCBI Taxonomy" id="821"/>
    <lineage>
        <taxon>Bacteria</taxon>
        <taxon>Pseudomonadati</taxon>
        <taxon>Bacteroidota</taxon>
        <taxon>Bacteroidia</taxon>
        <taxon>Bacteroidales</taxon>
        <taxon>Bacteroidaceae</taxon>
        <taxon>Phocaeicola</taxon>
    </lineage>
</organism>
<comment type="caution">
    <text evidence="1">The sequence shown here is derived from an EMBL/GenBank/DDBJ whole genome shotgun (WGS) entry which is preliminary data.</text>
</comment>
<dbReference type="EMBL" id="MNQV01000234">
    <property type="protein sequence ID" value="OKZ43784.1"/>
    <property type="molecule type" value="Genomic_DNA"/>
</dbReference>
<accession>A0A1Q6ISA3</accession>
<proteinExistence type="predicted"/>
<name>A0A1Q6ISA3_PHOVU</name>
<sequence>MERITDKLKKLLALAERGCGGEAENARRLLEEHLRKYGMTLEDICENNISRRTFKYRNKEERTIIIQVFLSVLGSKSEAFNGSTYSASKKTIYIDLTDLEYAEISDMVAFFKSQFNKEKKRLMKDILHAFVNKHNIFDCTPNDDDKASDKEIDLEELMRILSLSNGMEDVTYRKAISNK</sequence>
<dbReference type="RefSeq" id="WP_007565097.1">
    <property type="nucleotide sequence ID" value="NZ_CAXSSN010000033.1"/>
</dbReference>
<gene>
    <name evidence="1" type="ORF">BHV80_16835</name>
</gene>
<dbReference type="Proteomes" id="UP000186631">
    <property type="component" value="Unassembled WGS sequence"/>
</dbReference>
<reference evidence="1 2" key="1">
    <citation type="journal article" date="2016" name="Nat. Biotechnol.">
        <title>Measurement of bacterial replication rates in microbial communities.</title>
        <authorList>
            <person name="Brown C.T."/>
            <person name="Olm M.R."/>
            <person name="Thomas B.C."/>
            <person name="Banfield J.F."/>
        </authorList>
    </citation>
    <scope>NUCLEOTIDE SEQUENCE [LARGE SCALE GENOMIC DNA]</scope>
    <source>
        <strain evidence="1">42_262</strain>
    </source>
</reference>